<reference evidence="22 23" key="1">
    <citation type="submission" date="2019-02" db="EMBL/GenBank/DDBJ databases">
        <title>Genomic Encyclopedia of Type Strains, Phase IV (KMG-IV): sequencing the most valuable type-strain genomes for metagenomic binning, comparative biology and taxonomic classification.</title>
        <authorList>
            <person name="Goeker M."/>
        </authorList>
    </citation>
    <scope>NUCLEOTIDE SEQUENCE [LARGE SCALE GENOMIC DNA]</scope>
    <source>
        <strain evidence="22 23">DSM 105135</strain>
    </source>
</reference>
<dbReference type="InterPro" id="IPR000631">
    <property type="entry name" value="CARKD"/>
</dbReference>
<dbReference type="SUPFAM" id="SSF53613">
    <property type="entry name" value="Ribokinase-like"/>
    <property type="match status" value="1"/>
</dbReference>
<comment type="similarity">
    <text evidence="3 19">In the N-terminal section; belongs to the NnrE/AIBP family.</text>
</comment>
<dbReference type="GO" id="GO:0052855">
    <property type="term" value="F:ADP-dependent NAD(P)H-hydrate dehydratase activity"/>
    <property type="evidence" value="ECO:0007669"/>
    <property type="project" value="UniProtKB-UniRule"/>
</dbReference>
<evidence type="ECO:0000256" key="6">
    <source>
        <dbReference type="ARBA" id="ARBA00022741"/>
    </source>
</evidence>
<evidence type="ECO:0000256" key="5">
    <source>
        <dbReference type="ARBA" id="ARBA00022723"/>
    </source>
</evidence>
<comment type="similarity">
    <text evidence="18">Belongs to the NnrE/AIBP family.</text>
</comment>
<accession>A0A4Q7ZAS9</accession>
<feature type="binding site" evidence="18">
    <location>
        <begin position="58"/>
        <end position="62"/>
    </location>
    <ligand>
        <name>(6S)-NADPHX</name>
        <dbReference type="ChEBI" id="CHEBI:64076"/>
    </ligand>
</feature>
<evidence type="ECO:0000256" key="19">
    <source>
        <dbReference type="PIRNR" id="PIRNR017184"/>
    </source>
</evidence>
<dbReference type="PANTHER" id="PTHR12592">
    <property type="entry name" value="ATP-DEPENDENT (S)-NAD(P)H-HYDRATE DEHYDRATASE FAMILY MEMBER"/>
    <property type="match status" value="1"/>
</dbReference>
<comment type="cofactor">
    <cofactor evidence="18 19">
        <name>K(+)</name>
        <dbReference type="ChEBI" id="CHEBI:29103"/>
    </cofactor>
    <text evidence="18 19">Binds 1 potassium ion per subunit.</text>
</comment>
<comment type="catalytic activity">
    <reaction evidence="2 18 19">
        <text>(6R)-NADPHX = (6S)-NADPHX</text>
        <dbReference type="Rhea" id="RHEA:32227"/>
        <dbReference type="ChEBI" id="CHEBI:64076"/>
        <dbReference type="ChEBI" id="CHEBI:64077"/>
        <dbReference type="EC" id="5.1.99.6"/>
    </reaction>
</comment>
<dbReference type="GO" id="GO:0005524">
    <property type="term" value="F:ATP binding"/>
    <property type="evidence" value="ECO:0007669"/>
    <property type="project" value="UniProtKB-UniRule"/>
</dbReference>
<evidence type="ECO:0000313" key="22">
    <source>
        <dbReference type="EMBL" id="RZU47015.1"/>
    </source>
</evidence>
<comment type="subunit">
    <text evidence="17">Homotetramer.</text>
</comment>
<evidence type="ECO:0000256" key="17">
    <source>
        <dbReference type="HAMAP-Rule" id="MF_01965"/>
    </source>
</evidence>
<dbReference type="InterPro" id="IPR004443">
    <property type="entry name" value="YjeF_N_dom"/>
</dbReference>
<evidence type="ECO:0000256" key="1">
    <source>
        <dbReference type="ARBA" id="ARBA00000013"/>
    </source>
</evidence>
<dbReference type="Pfam" id="PF01256">
    <property type="entry name" value="Carb_kinase"/>
    <property type="match status" value="1"/>
</dbReference>
<evidence type="ECO:0000256" key="3">
    <source>
        <dbReference type="ARBA" id="ARBA00006001"/>
    </source>
</evidence>
<dbReference type="GO" id="GO:0052856">
    <property type="term" value="F:NAD(P)HX epimerase activity"/>
    <property type="evidence" value="ECO:0007669"/>
    <property type="project" value="UniProtKB-UniRule"/>
</dbReference>
<comment type="function">
    <text evidence="14 19">Bifunctional enzyme that catalyzes the epimerization of the S- and R-forms of NAD(P)HX and the dehydration of the S-form of NAD(P)HX at the expense of ADP, which is converted to AMP. This allows the repair of both epimers of NAD(P)HX, a damaged form of NAD(P)H that is a result of enzymatic or heat-dependent hydration.</text>
</comment>
<evidence type="ECO:0000256" key="14">
    <source>
        <dbReference type="ARBA" id="ARBA00025153"/>
    </source>
</evidence>
<feature type="binding site" evidence="17">
    <location>
        <position position="358"/>
    </location>
    <ligand>
        <name>(6S)-NADPHX</name>
        <dbReference type="ChEBI" id="CHEBI:64076"/>
    </ligand>
</feature>
<dbReference type="Proteomes" id="UP000292423">
    <property type="component" value="Unassembled WGS sequence"/>
</dbReference>
<dbReference type="PIRSF" id="PIRSF017184">
    <property type="entry name" value="Nnr"/>
    <property type="match status" value="1"/>
</dbReference>
<dbReference type="Gene3D" id="3.40.50.10260">
    <property type="entry name" value="YjeF N-terminal domain"/>
    <property type="match status" value="1"/>
</dbReference>
<evidence type="ECO:0000256" key="4">
    <source>
        <dbReference type="ARBA" id="ARBA00009524"/>
    </source>
</evidence>
<comment type="function">
    <text evidence="18">Catalyzes the epimerization of the S- and R-forms of NAD(P)HX, a damaged form of NAD(P)H that is a result of enzymatic or heat-dependent hydration. This is a prerequisite for the S-specific NAD(P)H-hydrate dehydratase to allow the repair of both epimers of NAD(P)HX.</text>
</comment>
<dbReference type="HAMAP" id="MF_01966">
    <property type="entry name" value="NADHX_epimerase"/>
    <property type="match status" value="1"/>
</dbReference>
<keyword evidence="7 17" id="KW-0067">ATP-binding</keyword>
<keyword evidence="12 17" id="KW-0456">Lyase</keyword>
<dbReference type="PANTHER" id="PTHR12592:SF0">
    <property type="entry name" value="ATP-DEPENDENT (S)-NAD(P)H-HYDRATE DEHYDRATASE"/>
    <property type="match status" value="1"/>
</dbReference>
<feature type="binding site" evidence="17">
    <location>
        <position position="424"/>
    </location>
    <ligand>
        <name>(6S)-NADPHX</name>
        <dbReference type="ChEBI" id="CHEBI:64076"/>
    </ligand>
</feature>
<evidence type="ECO:0000256" key="13">
    <source>
        <dbReference type="ARBA" id="ARBA00023268"/>
    </source>
</evidence>
<comment type="catalytic activity">
    <reaction evidence="16 17 19">
        <text>(6S)-NADPHX + ADP = AMP + phosphate + NADPH + H(+)</text>
        <dbReference type="Rhea" id="RHEA:32235"/>
        <dbReference type="ChEBI" id="CHEBI:15378"/>
        <dbReference type="ChEBI" id="CHEBI:43474"/>
        <dbReference type="ChEBI" id="CHEBI:57783"/>
        <dbReference type="ChEBI" id="CHEBI:64076"/>
        <dbReference type="ChEBI" id="CHEBI:456215"/>
        <dbReference type="ChEBI" id="CHEBI:456216"/>
        <dbReference type="EC" id="4.2.1.136"/>
    </reaction>
</comment>
<dbReference type="InterPro" id="IPR036652">
    <property type="entry name" value="YjeF_N_dom_sf"/>
</dbReference>
<dbReference type="HAMAP" id="MF_01965">
    <property type="entry name" value="NADHX_dehydratase"/>
    <property type="match status" value="1"/>
</dbReference>
<evidence type="ECO:0000256" key="18">
    <source>
        <dbReference type="HAMAP-Rule" id="MF_01966"/>
    </source>
</evidence>
<dbReference type="GO" id="GO:0110051">
    <property type="term" value="P:metabolite repair"/>
    <property type="evidence" value="ECO:0007669"/>
    <property type="project" value="TreeGrafter"/>
</dbReference>
<name>A0A4Q7ZAS9_9GAMM</name>
<evidence type="ECO:0000256" key="7">
    <source>
        <dbReference type="ARBA" id="ARBA00022840"/>
    </source>
</evidence>
<evidence type="ECO:0000256" key="2">
    <source>
        <dbReference type="ARBA" id="ARBA00000909"/>
    </source>
</evidence>
<feature type="binding site" evidence="17">
    <location>
        <position position="312"/>
    </location>
    <ligand>
        <name>(6S)-NADPHX</name>
        <dbReference type="ChEBI" id="CHEBI:64076"/>
    </ligand>
</feature>
<dbReference type="InterPro" id="IPR029056">
    <property type="entry name" value="Ribokinase-like"/>
</dbReference>
<feature type="binding site" evidence="17">
    <location>
        <position position="251"/>
    </location>
    <ligand>
        <name>(6S)-NADPHX</name>
        <dbReference type="ChEBI" id="CHEBI:64076"/>
    </ligand>
</feature>
<dbReference type="SUPFAM" id="SSF64153">
    <property type="entry name" value="YjeF N-terminal domain-like"/>
    <property type="match status" value="1"/>
</dbReference>
<dbReference type="NCBIfam" id="TIGR00197">
    <property type="entry name" value="yjeF_nterm"/>
    <property type="match status" value="1"/>
</dbReference>
<evidence type="ECO:0000256" key="15">
    <source>
        <dbReference type="ARBA" id="ARBA00048238"/>
    </source>
</evidence>
<dbReference type="EMBL" id="SHKX01000011">
    <property type="protein sequence ID" value="RZU47015.1"/>
    <property type="molecule type" value="Genomic_DNA"/>
</dbReference>
<feature type="binding site" evidence="18">
    <location>
        <begin position="123"/>
        <end position="129"/>
    </location>
    <ligand>
        <name>(6S)-NADPHX</name>
        <dbReference type="ChEBI" id="CHEBI:64076"/>
    </ligand>
</feature>
<evidence type="ECO:0000313" key="23">
    <source>
        <dbReference type="Proteomes" id="UP000292423"/>
    </source>
</evidence>
<feature type="binding site" evidence="18">
    <location>
        <position position="152"/>
    </location>
    <ligand>
        <name>(6S)-NADPHX</name>
        <dbReference type="ChEBI" id="CHEBI:64076"/>
    </ligand>
</feature>
<proteinExistence type="inferred from homology"/>
<dbReference type="EC" id="5.1.99.6" evidence="19"/>
<dbReference type="InterPro" id="IPR030677">
    <property type="entry name" value="Nnr"/>
</dbReference>
<evidence type="ECO:0000256" key="12">
    <source>
        <dbReference type="ARBA" id="ARBA00023239"/>
    </source>
</evidence>
<keyword evidence="6 17" id="KW-0547">Nucleotide-binding</keyword>
<comment type="similarity">
    <text evidence="4 19">In the C-terminal section; belongs to the NnrD/CARKD family.</text>
</comment>
<dbReference type="GO" id="GO:0046496">
    <property type="term" value="P:nicotinamide nucleotide metabolic process"/>
    <property type="evidence" value="ECO:0007669"/>
    <property type="project" value="UniProtKB-UniRule"/>
</dbReference>
<keyword evidence="10 17" id="KW-0520">NAD</keyword>
<feature type="binding site" evidence="18">
    <location>
        <position position="59"/>
    </location>
    <ligand>
        <name>K(+)</name>
        <dbReference type="ChEBI" id="CHEBI:29103"/>
    </ligand>
</feature>
<comment type="catalytic activity">
    <reaction evidence="1 18 19">
        <text>(6R)-NADHX = (6S)-NADHX</text>
        <dbReference type="Rhea" id="RHEA:32215"/>
        <dbReference type="ChEBI" id="CHEBI:64074"/>
        <dbReference type="ChEBI" id="CHEBI:64075"/>
        <dbReference type="EC" id="5.1.99.6"/>
    </reaction>
</comment>
<protein>
    <recommendedName>
        <fullName evidence="19">Bifunctional NAD(P)H-hydrate repair enzyme</fullName>
    </recommendedName>
    <alternativeName>
        <fullName evidence="19">Nicotinamide nucleotide repair protein</fullName>
    </alternativeName>
    <domain>
        <recommendedName>
            <fullName evidence="19">ADP-dependent (S)-NAD(P)H-hydrate dehydratase</fullName>
            <ecNumber evidence="19">4.2.1.136</ecNumber>
        </recommendedName>
        <alternativeName>
            <fullName evidence="19">ADP-dependent NAD(P)HX dehydratase</fullName>
        </alternativeName>
    </domain>
    <domain>
        <recommendedName>
            <fullName evidence="19">NAD(P)H-hydrate epimerase</fullName>
            <ecNumber evidence="19">5.1.99.6</ecNumber>
        </recommendedName>
    </domain>
</protein>
<evidence type="ECO:0000259" key="20">
    <source>
        <dbReference type="PROSITE" id="PS51383"/>
    </source>
</evidence>
<keyword evidence="9 18" id="KW-0630">Potassium</keyword>
<evidence type="ECO:0000259" key="21">
    <source>
        <dbReference type="PROSITE" id="PS51385"/>
    </source>
</evidence>
<keyword evidence="5 18" id="KW-0479">Metal-binding</keyword>
<comment type="catalytic activity">
    <reaction evidence="15 17 19">
        <text>(6S)-NADHX + ADP = AMP + phosphate + NADH + H(+)</text>
        <dbReference type="Rhea" id="RHEA:32223"/>
        <dbReference type="ChEBI" id="CHEBI:15378"/>
        <dbReference type="ChEBI" id="CHEBI:43474"/>
        <dbReference type="ChEBI" id="CHEBI:57945"/>
        <dbReference type="ChEBI" id="CHEBI:64074"/>
        <dbReference type="ChEBI" id="CHEBI:456215"/>
        <dbReference type="ChEBI" id="CHEBI:456216"/>
        <dbReference type="EC" id="4.2.1.136"/>
    </reaction>
</comment>
<comment type="caution">
    <text evidence="22">The sequence shown here is derived from an EMBL/GenBank/DDBJ whole genome shotgun (WGS) entry which is preliminary data.</text>
</comment>
<feature type="domain" description="YjeF C-terminal" evidence="20">
    <location>
        <begin position="216"/>
        <end position="481"/>
    </location>
</feature>
<feature type="binding site" evidence="18">
    <location>
        <position position="155"/>
    </location>
    <ligand>
        <name>K(+)</name>
        <dbReference type="ChEBI" id="CHEBI:29103"/>
    </ligand>
</feature>
<evidence type="ECO:0000256" key="16">
    <source>
        <dbReference type="ARBA" id="ARBA00049209"/>
    </source>
</evidence>
<feature type="binding site" evidence="17">
    <location>
        <begin position="395"/>
        <end position="399"/>
    </location>
    <ligand>
        <name>AMP</name>
        <dbReference type="ChEBI" id="CHEBI:456215"/>
    </ligand>
</feature>
<dbReference type="AlphaFoldDB" id="A0A4Q7ZAS9"/>
<dbReference type="PROSITE" id="PS51383">
    <property type="entry name" value="YJEF_C_3"/>
    <property type="match status" value="1"/>
</dbReference>
<evidence type="ECO:0000256" key="10">
    <source>
        <dbReference type="ARBA" id="ARBA00023027"/>
    </source>
</evidence>
<feature type="binding site" evidence="17">
    <location>
        <position position="423"/>
    </location>
    <ligand>
        <name>AMP</name>
        <dbReference type="ChEBI" id="CHEBI:456215"/>
    </ligand>
</feature>
<sequence>MEKHVYNSRQIRDIEQKAFASGIASESLMQRAGSAVFTLMRQQFSQARKIVVLCGPGNNGGDGYVVARLAREAGLDVCVQFSAPPKTQDAKTMAALCEQTGVVMSPWDGSLKPAEIYVDALLGIGLNAPVTGMLAAMVSALNHLGRPVVAIDVPSGINADSGAVMGMAVRAALTVTFIGYKPGLLTGEGASHTGRLVLKHLRLTPHFYPPTGVAGYLSQEELRFPRRPRNAHKGNFGHVLVIGGDEGMGGAVMMAAEAALRAGAGRVSVATHPTHVSALLARCPEVMVRGLTHAEDLVLMMESADMMVVGPGLGRLAWGQRLWALVRESQKPMVVDADALFWLAQEPFKRDNRVLTPHPGEAGLLLESYAARIQDIRPEAAQSLVERYGGVVVLKGAGTLVCSSEGMSLCPAGNPGMATAGMGDILAGLMGGLCAQFGISLKTAGEAVLVHALAGDAAATGGQRGLLATDLLPHIRELMNR</sequence>
<dbReference type="CDD" id="cd01171">
    <property type="entry name" value="YXKO-related"/>
    <property type="match status" value="1"/>
</dbReference>
<evidence type="ECO:0000256" key="9">
    <source>
        <dbReference type="ARBA" id="ARBA00022958"/>
    </source>
</evidence>
<evidence type="ECO:0000256" key="8">
    <source>
        <dbReference type="ARBA" id="ARBA00022857"/>
    </source>
</evidence>
<keyword evidence="11 18" id="KW-0413">Isomerase</keyword>
<dbReference type="PROSITE" id="PS51385">
    <property type="entry name" value="YJEF_N"/>
    <property type="match status" value="1"/>
</dbReference>
<dbReference type="Pfam" id="PF03853">
    <property type="entry name" value="YjeF_N"/>
    <property type="match status" value="1"/>
</dbReference>
<gene>
    <name evidence="18" type="primary">nnrE</name>
    <name evidence="17" type="synonym">nnrD</name>
    <name evidence="22" type="ORF">EV700_1402</name>
</gene>
<dbReference type="GO" id="GO:0046872">
    <property type="term" value="F:metal ion binding"/>
    <property type="evidence" value="ECO:0007669"/>
    <property type="project" value="UniProtKB-UniRule"/>
</dbReference>
<keyword evidence="8 17" id="KW-0521">NADP</keyword>
<feature type="domain" description="YjeF N-terminal" evidence="21">
    <location>
        <begin position="11"/>
        <end position="209"/>
    </location>
</feature>
<dbReference type="Gene3D" id="3.40.1190.20">
    <property type="match status" value="1"/>
</dbReference>
<feature type="binding site" evidence="18">
    <location>
        <position position="119"/>
    </location>
    <ligand>
        <name>K(+)</name>
        <dbReference type="ChEBI" id="CHEBI:29103"/>
    </ligand>
</feature>
<organism evidence="22 23">
    <name type="scientific">Fluviicoccus keumensis</name>
    <dbReference type="NCBI Taxonomy" id="1435465"/>
    <lineage>
        <taxon>Bacteria</taxon>
        <taxon>Pseudomonadati</taxon>
        <taxon>Pseudomonadota</taxon>
        <taxon>Gammaproteobacteria</taxon>
        <taxon>Moraxellales</taxon>
        <taxon>Moraxellaceae</taxon>
        <taxon>Fluviicoccus</taxon>
    </lineage>
</organism>
<comment type="similarity">
    <text evidence="17">Belongs to the NnrD/CARKD family.</text>
</comment>
<comment type="function">
    <text evidence="17">Catalyzes the dehydration of the S-form of NAD(P)HX at the expense of ADP, which is converted to AMP. Together with NAD(P)HX epimerase, which catalyzes the epimerization of the S- and R-forms, the enzyme allows the repair of both epimers of NAD(P)HX, a damaged form of NAD(P)H that is a result of enzymatic or heat-dependent hydration.</text>
</comment>
<evidence type="ECO:0000256" key="11">
    <source>
        <dbReference type="ARBA" id="ARBA00023235"/>
    </source>
</evidence>
<comment type="caution">
    <text evidence="18">Lacks conserved residue(s) required for the propagation of feature annotation.</text>
</comment>
<dbReference type="RefSeq" id="WP_130412141.1">
    <property type="nucleotide sequence ID" value="NZ_SHKX01000011.1"/>
</dbReference>
<keyword evidence="23" id="KW-1185">Reference proteome</keyword>
<dbReference type="EC" id="4.2.1.136" evidence="19"/>
<dbReference type="OrthoDB" id="9806925at2"/>
<keyword evidence="13" id="KW-0511">Multifunctional enzyme</keyword>
<dbReference type="NCBIfam" id="TIGR00196">
    <property type="entry name" value="yjeF_cterm"/>
    <property type="match status" value="1"/>
</dbReference>
<comment type="cofactor">
    <cofactor evidence="17">
        <name>Mg(2+)</name>
        <dbReference type="ChEBI" id="CHEBI:18420"/>
    </cofactor>
</comment>